<organism evidence="1 2">
    <name type="scientific">Fusarium decemcellulare</name>
    <dbReference type="NCBI Taxonomy" id="57161"/>
    <lineage>
        <taxon>Eukaryota</taxon>
        <taxon>Fungi</taxon>
        <taxon>Dikarya</taxon>
        <taxon>Ascomycota</taxon>
        <taxon>Pezizomycotina</taxon>
        <taxon>Sordariomycetes</taxon>
        <taxon>Hypocreomycetidae</taxon>
        <taxon>Hypocreales</taxon>
        <taxon>Nectriaceae</taxon>
        <taxon>Fusarium</taxon>
        <taxon>Fusarium decemcellulare species complex</taxon>
    </lineage>
</organism>
<evidence type="ECO:0000313" key="2">
    <source>
        <dbReference type="Proteomes" id="UP001148629"/>
    </source>
</evidence>
<evidence type="ECO:0000313" key="1">
    <source>
        <dbReference type="EMBL" id="KAJ3519863.1"/>
    </source>
</evidence>
<name>A0ACC1RJR7_9HYPO</name>
<sequence>MNMIMSIDMSTTLLNLPRCISNMLVVAAPDDSQPATPSAEDHPSHQPWASSDEQTLADSGASQQPSTLTPESSLVKDDDGDSTSPIEALPAASAVDDDDDYSGWMDNDPLEDMEINDPVRPRATQEVK</sequence>
<comment type="caution">
    <text evidence="1">The sequence shown here is derived from an EMBL/GenBank/DDBJ whole genome shotgun (WGS) entry which is preliminary data.</text>
</comment>
<accession>A0ACC1RJR7</accession>
<dbReference type="EMBL" id="JANRMS010003045">
    <property type="protein sequence ID" value="KAJ3519863.1"/>
    <property type="molecule type" value="Genomic_DNA"/>
</dbReference>
<reference evidence="1" key="1">
    <citation type="submission" date="2022-08" db="EMBL/GenBank/DDBJ databases">
        <title>Genome Sequence of Fusarium decemcellulare.</title>
        <authorList>
            <person name="Buettner E."/>
        </authorList>
    </citation>
    <scope>NUCLEOTIDE SEQUENCE</scope>
    <source>
        <strain evidence="1">Babe19</strain>
    </source>
</reference>
<dbReference type="Proteomes" id="UP001148629">
    <property type="component" value="Unassembled WGS sequence"/>
</dbReference>
<protein>
    <submittedName>
        <fullName evidence="1">Uncharacterized protein</fullName>
    </submittedName>
</protein>
<proteinExistence type="predicted"/>
<keyword evidence="2" id="KW-1185">Reference proteome</keyword>
<gene>
    <name evidence="1" type="ORF">NM208_g13954</name>
</gene>